<dbReference type="InterPro" id="IPR051680">
    <property type="entry name" value="ATP-dep_Glu-Cys_Ligase-2"/>
</dbReference>
<comment type="caution">
    <text evidence="2">The sequence shown here is derived from an EMBL/GenBank/DDBJ whole genome shotgun (WGS) entry which is preliminary data.</text>
</comment>
<dbReference type="Proteomes" id="UP000239724">
    <property type="component" value="Unassembled WGS sequence"/>
</dbReference>
<dbReference type="OrthoDB" id="9803532at2"/>
<keyword evidence="3" id="KW-1185">Reference proteome</keyword>
<reference evidence="2 3" key="1">
    <citation type="journal article" date="2018" name="Arch. Microbiol.">
        <title>New insights into the metabolic potential of the phototrophic purple bacterium Rhodopila globiformis DSM 161(T) from its draft genome sequence and evidence for a vanadium-dependent nitrogenase.</title>
        <authorList>
            <person name="Imhoff J.F."/>
            <person name="Rahn T."/>
            <person name="Kunzel S."/>
            <person name="Neulinger S.C."/>
        </authorList>
    </citation>
    <scope>NUCLEOTIDE SEQUENCE [LARGE SCALE GENOMIC DNA]</scope>
    <source>
        <strain evidence="2 3">DSM 161</strain>
    </source>
</reference>
<protein>
    <recommendedName>
        <fullName evidence="1">DUF403 domain-containing protein</fullName>
    </recommendedName>
</protein>
<dbReference type="PANTHER" id="PTHR34595:SF7">
    <property type="entry name" value="SLL1039 PROTEIN"/>
    <property type="match status" value="1"/>
</dbReference>
<proteinExistence type="predicted"/>
<dbReference type="EMBL" id="NHRY01000080">
    <property type="protein sequence ID" value="PPQ35055.1"/>
    <property type="molecule type" value="Genomic_DNA"/>
</dbReference>
<dbReference type="InterPro" id="IPR007296">
    <property type="entry name" value="DUF403"/>
</dbReference>
<gene>
    <name evidence="2" type="ORF">CCS01_09105</name>
</gene>
<feature type="domain" description="DUF403" evidence="1">
    <location>
        <begin position="13"/>
        <end position="319"/>
    </location>
</feature>
<dbReference type="PANTHER" id="PTHR34595">
    <property type="entry name" value="BLR5612 PROTEIN"/>
    <property type="match status" value="1"/>
</dbReference>
<dbReference type="AlphaFoldDB" id="A0A2S6NJM7"/>
<accession>A0A2S6NJM7</accession>
<organism evidence="2 3">
    <name type="scientific">Rhodopila globiformis</name>
    <name type="common">Rhodopseudomonas globiformis</name>
    <dbReference type="NCBI Taxonomy" id="1071"/>
    <lineage>
        <taxon>Bacteria</taxon>
        <taxon>Pseudomonadati</taxon>
        <taxon>Pseudomonadota</taxon>
        <taxon>Alphaproteobacteria</taxon>
        <taxon>Acetobacterales</taxon>
        <taxon>Acetobacteraceae</taxon>
        <taxon>Rhodopila</taxon>
    </lineage>
</organism>
<evidence type="ECO:0000313" key="3">
    <source>
        <dbReference type="Proteomes" id="UP000239724"/>
    </source>
</evidence>
<name>A0A2S6NJM7_RHOGL</name>
<evidence type="ECO:0000313" key="2">
    <source>
        <dbReference type="EMBL" id="PPQ35055.1"/>
    </source>
</evidence>
<sequence>MDTIATQHTVHLIARHAEATIWLARYMERIENLARILDVTNTFARDPDDTRNWLSIPRINGDLVAFNKRHAVATQGSVGAFYLLDAGNSTSVHACISAARENARMLRALISTEMWLQINVFYGHIRALNADSIIPEHFTAVCNMLKDGAQAHTGITEGTLYRDQAWHFYMIGRSLERADQTTRLLDTRFHALVPRTDAGDNIDAGHWNALLRAAAGYHAYRREHPNGYHPQEVACFMLANRAFPRSVGLNLGRIEWHLSQLRTSYGLRGMAAALERLDQLNGTMTYEHVTEVASRDLSPFLDYVQREIGALHQDIVATFGG</sequence>
<evidence type="ECO:0000259" key="1">
    <source>
        <dbReference type="Pfam" id="PF04168"/>
    </source>
</evidence>
<dbReference type="Pfam" id="PF04168">
    <property type="entry name" value="Alpha-E"/>
    <property type="match status" value="1"/>
</dbReference>